<dbReference type="InterPro" id="IPR000055">
    <property type="entry name" value="Restrct_endonuc_typeI_TRD"/>
</dbReference>
<feature type="domain" description="Type I restriction modification DNA specificity" evidence="4">
    <location>
        <begin position="52"/>
        <end position="177"/>
    </location>
</feature>
<evidence type="ECO:0000313" key="6">
    <source>
        <dbReference type="Proteomes" id="UP000195378"/>
    </source>
</evidence>
<evidence type="ECO:0000313" key="5">
    <source>
        <dbReference type="EMBL" id="ARU18911.1"/>
    </source>
</evidence>
<name>A0A1Y0F6C8_9LACO</name>
<evidence type="ECO:0000259" key="4">
    <source>
        <dbReference type="Pfam" id="PF01420"/>
    </source>
</evidence>
<dbReference type="RefSeq" id="WP_087448617.1">
    <property type="nucleotide sequence ID" value="NZ_CP020858.1"/>
</dbReference>
<dbReference type="PANTHER" id="PTHR30408:SF13">
    <property type="entry name" value="TYPE I RESTRICTION ENZYME HINDI SPECIFICITY SUBUNIT"/>
    <property type="match status" value="1"/>
</dbReference>
<dbReference type="EMBL" id="CP020858">
    <property type="protein sequence ID" value="ARU18911.1"/>
    <property type="molecule type" value="Genomic_DNA"/>
</dbReference>
<comment type="similarity">
    <text evidence="1">Belongs to the type-I restriction system S methylase family.</text>
</comment>
<keyword evidence="3" id="KW-0238">DNA-binding</keyword>
<reference evidence="5 6" key="1">
    <citation type="submission" date="2017-04" db="EMBL/GenBank/DDBJ databases">
        <title>Complete genome sequence of Lactobacillus salivarius ZLS006, a probiotic strain isolated from healthy piglet.</title>
        <authorList>
            <person name="Zhang D."/>
        </authorList>
    </citation>
    <scope>NUCLEOTIDE SEQUENCE [LARGE SCALE GENOMIC DNA]</scope>
    <source>
        <strain evidence="5 6">ZLS006</strain>
    </source>
</reference>
<dbReference type="SUPFAM" id="SSF116734">
    <property type="entry name" value="DNA methylase specificity domain"/>
    <property type="match status" value="2"/>
</dbReference>
<evidence type="ECO:0000256" key="3">
    <source>
        <dbReference type="ARBA" id="ARBA00023125"/>
    </source>
</evidence>
<accession>A0A1Y0F6C8</accession>
<dbReference type="GO" id="GO:0009307">
    <property type="term" value="P:DNA restriction-modification system"/>
    <property type="evidence" value="ECO:0007669"/>
    <property type="project" value="UniProtKB-KW"/>
</dbReference>
<protein>
    <recommendedName>
        <fullName evidence="4">Type I restriction modification DNA specificity domain-containing protein</fullName>
    </recommendedName>
</protein>
<gene>
    <name evidence="5" type="ORF">B7R82_02400</name>
</gene>
<dbReference type="REBASE" id="203360">
    <property type="entry name" value="S.Lsa006ORF2395P"/>
</dbReference>
<dbReference type="CDD" id="cd17246">
    <property type="entry name" value="RMtype1_S_SonII-TRD2-CR2_like"/>
    <property type="match status" value="1"/>
</dbReference>
<keyword evidence="2" id="KW-0680">Restriction system</keyword>
<sequence>MEFLTLESLCSEIIDCPHSTPKWLDEGIPVVRNYNLVDGHIDTSNLSYVDESTYLDRIKRAKPEEGDIIISREAPMGVVGIVPKGFKCCLGQRLVLLKVDRSKCDPQYLLYALLSNIVQVQIHRIDLTGSIVSNLNIPDMKKLLIPMVNENMDKVGGYLQSIDSKISNNNAIAQQLEAMAKTIYDYWFLQFEFPNEEGKPYRSSGGRMIWNEELQQEIPEGWTSTRLKDIIVENPKSKIKVSDVKNDGEIPFFTSGADILSTNESIVSGLNCYLNTGGNADMKYYYGEASYSTDTWCITAENETKYILPFVLNKIKPSMDKVFFQGTGLRHLQKNLLREYQFCFPDSNVVKEFSKLASDIFKKQHYLLEENEKLESLKQFLLPLLMNGQVTINEK</sequence>
<dbReference type="AlphaFoldDB" id="A0A1Y0F6C8"/>
<dbReference type="GO" id="GO:0003677">
    <property type="term" value="F:DNA binding"/>
    <property type="evidence" value="ECO:0007669"/>
    <property type="project" value="UniProtKB-KW"/>
</dbReference>
<evidence type="ECO:0000256" key="2">
    <source>
        <dbReference type="ARBA" id="ARBA00022747"/>
    </source>
</evidence>
<dbReference type="InterPro" id="IPR044946">
    <property type="entry name" value="Restrct_endonuc_typeI_TRD_sf"/>
</dbReference>
<dbReference type="Proteomes" id="UP000195378">
    <property type="component" value="Chromosome"/>
</dbReference>
<dbReference type="PANTHER" id="PTHR30408">
    <property type="entry name" value="TYPE-1 RESTRICTION ENZYME ECOKI SPECIFICITY PROTEIN"/>
    <property type="match status" value="1"/>
</dbReference>
<dbReference type="InterPro" id="IPR052021">
    <property type="entry name" value="Type-I_RS_S_subunit"/>
</dbReference>
<proteinExistence type="inferred from homology"/>
<organism evidence="5 6">
    <name type="scientific">Ligilactobacillus salivarius</name>
    <dbReference type="NCBI Taxonomy" id="1624"/>
    <lineage>
        <taxon>Bacteria</taxon>
        <taxon>Bacillati</taxon>
        <taxon>Bacillota</taxon>
        <taxon>Bacilli</taxon>
        <taxon>Lactobacillales</taxon>
        <taxon>Lactobacillaceae</taxon>
        <taxon>Ligilactobacillus</taxon>
    </lineage>
</organism>
<dbReference type="Gene3D" id="3.90.220.20">
    <property type="entry name" value="DNA methylase specificity domains"/>
    <property type="match status" value="2"/>
</dbReference>
<dbReference type="Pfam" id="PF01420">
    <property type="entry name" value="Methylase_S"/>
    <property type="match status" value="1"/>
</dbReference>
<evidence type="ECO:0000256" key="1">
    <source>
        <dbReference type="ARBA" id="ARBA00010923"/>
    </source>
</evidence>